<evidence type="ECO:0000313" key="3">
    <source>
        <dbReference type="Proteomes" id="UP000619238"/>
    </source>
</evidence>
<gene>
    <name evidence="2" type="ORF">H2O64_08205</name>
</gene>
<sequence>MKKIILTLVLIIISNEVSYCQYRIDGRVTDENSVPLPDVFISVIKNNSLLKNLITDSLGYYKIEKLPKGTYQLNFSHIAYVDSLLVIDLQGNTTQNFSFKKNAALSEVVITAEKSMIERKTDRLRFNVANSDLIIGSSVWETLNKTPFVSTNENGGIEIAGTSGVIVYINNRKKRLSGEVLMNYLKSLPADNLEAIEVITTPSSRFEAEGGAGILNIVTKKNKEEGLVGSASLSARQTRLFSEAGSIYLNYRKSKWNLYSTAYLSNRERLTNYEKDIFYPETTSTDIQTRFIDRENESKTLFSGANLGVDYEINSKHIIGVLLEYSGSDETQKRDAESFDTYVISDSLTFTKNNDKADDYNYSINLNYQGKLNEKGTLLTVDADVLKFSSDNVGISKTDVLSLENNDVLYIRDWFRNATVQDIQNNSFKLDFILPVNDNFSIETGVKLSFSTVDNELDFDDRNIVLMIWEDDPTRSNFFEYDENINAIYAIVNHTLNEKWSYQLGTRLENTVAKGKLEGVQVVDRNYTNIFPTAFLKYAPNNKHSYVFSISSRISRPSFWDVNPFREYTTDKTFFEGNPFLNPSRYYRQELNYTKGKGKVRIVAQIAASQLLDEFYALPFSGEDGTIINRKTNYGNKYSYSGSITIATRIQSWWRLNASSLFGHVQTTGSYADDTITIDSNTLLLNLSANQTFTLSKEKGISLTVFAKNTFPFTLVNTEIGNRLETEIVLRKNIGNFSLSLSGRDLFRSNKDRYDIQVGDIRINDTNYHDTRSVAFAVRYAFGKSTVKEQRYRDPGNSDIQRRL</sequence>
<comment type="caution">
    <text evidence="2">The sequence shown here is derived from an EMBL/GenBank/DDBJ whole genome shotgun (WGS) entry which is preliminary data.</text>
</comment>
<dbReference type="EMBL" id="JACGWS010000004">
    <property type="protein sequence ID" value="MBC8754654.1"/>
    <property type="molecule type" value="Genomic_DNA"/>
</dbReference>
<dbReference type="Gene3D" id="2.60.40.1120">
    <property type="entry name" value="Carboxypeptidase-like, regulatory domain"/>
    <property type="match status" value="1"/>
</dbReference>
<protein>
    <submittedName>
        <fullName evidence="2">TonB-dependent receptor</fullName>
    </submittedName>
</protein>
<reference evidence="2 3" key="1">
    <citation type="submission" date="2020-07" db="EMBL/GenBank/DDBJ databases">
        <title>Description of Kordia aestuariivivens sp. nov., isolated from a tidal flat.</title>
        <authorList>
            <person name="Park S."/>
            <person name="Yoon J.-H."/>
        </authorList>
    </citation>
    <scope>NUCLEOTIDE SEQUENCE [LARGE SCALE GENOMIC DNA]</scope>
    <source>
        <strain evidence="2 3">YSTF-M3</strain>
    </source>
</reference>
<dbReference type="InterPro" id="IPR008969">
    <property type="entry name" value="CarboxyPept-like_regulatory"/>
</dbReference>
<dbReference type="Gene3D" id="2.170.130.10">
    <property type="entry name" value="TonB-dependent receptor, plug domain"/>
    <property type="match status" value="1"/>
</dbReference>
<name>A0ABR7Q8K0_9FLAO</name>
<dbReference type="PANTHER" id="PTHR40980:SF4">
    <property type="entry name" value="TONB-DEPENDENT RECEPTOR-LIKE BETA-BARREL DOMAIN-CONTAINING PROTEIN"/>
    <property type="match status" value="1"/>
</dbReference>
<accession>A0ABR7Q8K0</accession>
<dbReference type="InterPro" id="IPR037066">
    <property type="entry name" value="Plug_dom_sf"/>
</dbReference>
<dbReference type="SUPFAM" id="SSF49464">
    <property type="entry name" value="Carboxypeptidase regulatory domain-like"/>
    <property type="match status" value="1"/>
</dbReference>
<dbReference type="RefSeq" id="WP_187561705.1">
    <property type="nucleotide sequence ID" value="NZ_JACGWS010000004.1"/>
</dbReference>
<evidence type="ECO:0000313" key="2">
    <source>
        <dbReference type="EMBL" id="MBC8754654.1"/>
    </source>
</evidence>
<organism evidence="2 3">
    <name type="scientific">Kordia aestuariivivens</name>
    <dbReference type="NCBI Taxonomy" id="2759037"/>
    <lineage>
        <taxon>Bacteria</taxon>
        <taxon>Pseudomonadati</taxon>
        <taxon>Bacteroidota</taxon>
        <taxon>Flavobacteriia</taxon>
        <taxon>Flavobacteriales</taxon>
        <taxon>Flavobacteriaceae</taxon>
        <taxon>Kordia</taxon>
    </lineage>
</organism>
<dbReference type="Pfam" id="PF14905">
    <property type="entry name" value="OMP_b-brl_3"/>
    <property type="match status" value="1"/>
</dbReference>
<feature type="domain" description="Outer membrane protein beta-barrel" evidence="1">
    <location>
        <begin position="371"/>
        <end position="780"/>
    </location>
</feature>
<dbReference type="Pfam" id="PF13715">
    <property type="entry name" value="CarbopepD_reg_2"/>
    <property type="match status" value="1"/>
</dbReference>
<proteinExistence type="predicted"/>
<keyword evidence="2" id="KW-0675">Receptor</keyword>
<dbReference type="Proteomes" id="UP000619238">
    <property type="component" value="Unassembled WGS sequence"/>
</dbReference>
<evidence type="ECO:0000259" key="1">
    <source>
        <dbReference type="Pfam" id="PF14905"/>
    </source>
</evidence>
<dbReference type="InterPro" id="IPR041700">
    <property type="entry name" value="OMP_b-brl_3"/>
</dbReference>
<dbReference type="SUPFAM" id="SSF56935">
    <property type="entry name" value="Porins"/>
    <property type="match status" value="1"/>
</dbReference>
<keyword evidence="3" id="KW-1185">Reference proteome</keyword>
<dbReference type="PANTHER" id="PTHR40980">
    <property type="entry name" value="PLUG DOMAIN-CONTAINING PROTEIN"/>
    <property type="match status" value="1"/>
</dbReference>